<dbReference type="Pfam" id="PF01833">
    <property type="entry name" value="TIG"/>
    <property type="match status" value="1"/>
</dbReference>
<evidence type="ECO:0000256" key="1">
    <source>
        <dbReference type="SAM" id="MobiDB-lite"/>
    </source>
</evidence>
<organism evidence="4 5">
    <name type="scientific">candidate division WWE3 bacterium RIFOXYC1_FULL_39_7</name>
    <dbReference type="NCBI Taxonomy" id="1802643"/>
    <lineage>
        <taxon>Bacteria</taxon>
        <taxon>Katanobacteria</taxon>
    </lineage>
</organism>
<evidence type="ECO:0000313" key="4">
    <source>
        <dbReference type="EMBL" id="OGC70232.1"/>
    </source>
</evidence>
<evidence type="ECO:0000313" key="5">
    <source>
        <dbReference type="Proteomes" id="UP000179113"/>
    </source>
</evidence>
<feature type="region of interest" description="Disordered" evidence="1">
    <location>
        <begin position="1880"/>
        <end position="1918"/>
    </location>
</feature>
<sequence>MFKTINFSKLLILSVLIGVGTYFGAGVVNAANLPTVTTVEQRLDTEIQKMISAGHLRTSYPYGPDFRYRNNRVGTSPNFITVQQFDDLFHNPADTIYTLAIAHPYLSGVTQTQLETYMQNEFNTYQPYRYDHMGTAGTHREWNDVPSEVRSAYASSYTLTATPAALTGFVGWNFNPFNFYALYKYAQIFDNASAILSLLTQYGHAQPAALPADSVLTSRPHVLNSYIAGYYGYQGLRELAGQPRDATIDGYLDSALSKRVIFLPSDSTAVRSMSPYEAGGFLYLVPELGNYLYANAFGAVQMNVNSHITAVPYWMIPNVDESFRLHDSFYNEGTLTHMYEESSLFLAKAYALKEDRASLEKYLHYSTLYRGDLFYIQNLVATIQAGAATSDPSLISINPSTGANTNASVAFTITGLNLQSGATVKLVSAVNPDINATGVTFVSSNSITGSFDLTGAVPAIYNVVLTNPDATTASLINEFTVTAAAPTITGITPNNGLNNNAAVAVTITGTNFLTGATVMLTATGQPNITATNVVVVDPTTITANLDLTGAVEAIYNVVVTNTDTQAATLPTSFTVTAVGTLSISSITDNRGDYTGDNIPKYEKFEITFAVNNTSATNLFFPYDVSTPSGITPGTGINVTATLTSPSGTSYTIPAFYYEDFTYEIRSSNEWIYPAGSGSWKVRFTPKEVGTWTFRLDVQDSSGTAQSADQTFSVVDSSNKGFVQVSKTDARYFEFEDGSYFPGLGYNMNYDNIDWDNPVLSNQTNFQTMNQNGIQLVRMWLSQWAIYGSRWNPWYSMHNHSDQAPRTGMDIFGDAVEGEVPVMRLAANDTWYDNCMFLGFEKKSPAVKPNTNYRVQVHYRIGSSGITGSGTYGFVAKVGGWLDNCNQSGTGTVITPYDTASTAWEYTTGTWNSGSNNWLPYFYLAVENATAGNVFVREVAIQEDLGGGNFGPNIISKPSMSHLTYVDQKYSFAFDKVLELAESNNIYLKPVLLDKSEDFFNKLDADGTFGADDDVNNFYGEYRNLTAGRWYQQAWWRYAQARWGYSPNIHSWELLNEGDPNNSRHFDMADEFGIYMHQFTPNDHLITTSFWTGFPRTTFWANASYPNLDYADIHEYDALDMDTTHYYDTALSTYNVSQARGALETGGVGKPVMRGETGFPESQNQTVQSDDEITLDTNGVWLHNYIWGQINDGGLIESYWYEDQHIYRGAVDHRPLFKDFYDFIVDIPLNNGNYVDASATSSAAHVRTWGQKDTTNGRGHIWIQNVNHIWCAVVGGISGCPVTWNSVSLSGTVTLTGFAANSDYALDIWEFDNTVALTRSTASVSSDASGNIVLDLSTLADADTADMGVKLSLTGATPPPPPPVVAPAPTVTSISPSTGENTLSSLAFTITGTDLVSGASVRLILAGSSDINATSETVVSSTSLTGTFDLTGATAGTYSVVVTNPDTQTHTLSNAFTVTAPAPPPPAPAITNISPSTGENTQSALSFTLTGTDFVSGASVILTLAGSPTINATAETVSSPTTLTGSFNLSGATAGTYSLVVTNPDTQAYTLSNAFTITAPAPTVSGISPSTGENTQNALSFTLTGNYFVSGASVRLTLTGSPDINAASESVSSSTTLTGTLDLTSATAGTYSLVVTNPDTQTYTLNNAFIVTAPAPPPPPPAPDPDPVPAAAPVITSISPTTGESGQNSVQFTLTGTDFVSGASVTLTRANSTIIAAAAESVVSSTSLTGTFDLTGASAGNYSVVITNPDAQTHTLNNSFRVTNPPPAPAPAPTPDPEPDPDPVVSTPPTVNAITPTSADDGKSSLVLSVAGTNFADGAVLSLTRDGLASITANRTTVHSSTSISATVNIKGRPLGVENIVVTNPNGQSGTFSNALTITKSSTSSSKSSSKSKSKSKSRSSSSKKKSSSKSPSGPITLTKINGSSVATITSSSKPWNTYYTNNAQPWFYGTGETNGTKVEVFSWFGKSLCKAVVSGGAWACSPTSKMDIKIHRIDIKYGSKFLPPFNLRVGGVYYTNTWTPSVTTTTTSRTTSSSPTTPVFTVPTKTPVNSVFGKYLRR</sequence>
<dbReference type="Pfam" id="PF16586">
    <property type="entry name" value="DUF5060"/>
    <property type="match status" value="1"/>
</dbReference>
<gene>
    <name evidence="4" type="ORF">A2415_00995</name>
</gene>
<feature type="domain" description="DUF5060" evidence="3">
    <location>
        <begin position="598"/>
        <end position="696"/>
    </location>
</feature>
<dbReference type="InterPro" id="IPR014756">
    <property type="entry name" value="Ig_E-set"/>
</dbReference>
<dbReference type="InterPro" id="IPR017853">
    <property type="entry name" value="GH"/>
</dbReference>
<reference evidence="4 5" key="1">
    <citation type="journal article" date="2016" name="Nat. Commun.">
        <title>Thousands of microbial genomes shed light on interconnected biogeochemical processes in an aquifer system.</title>
        <authorList>
            <person name="Anantharaman K."/>
            <person name="Brown C.T."/>
            <person name="Hug L.A."/>
            <person name="Sharon I."/>
            <person name="Castelle C.J."/>
            <person name="Probst A.J."/>
            <person name="Thomas B.C."/>
            <person name="Singh A."/>
            <person name="Wilkins M.J."/>
            <person name="Karaoz U."/>
            <person name="Brodie E.L."/>
            <person name="Williams K.H."/>
            <person name="Hubbard S.S."/>
            <person name="Banfield J.F."/>
        </authorList>
    </citation>
    <scope>NUCLEOTIDE SEQUENCE [LARGE SCALE GENOMIC DNA]</scope>
</reference>
<dbReference type="Gene3D" id="2.60.40.10">
    <property type="entry name" value="Immunoglobulins"/>
    <property type="match status" value="6"/>
</dbReference>
<dbReference type="SUPFAM" id="SSF51445">
    <property type="entry name" value="(Trans)glycosidases"/>
    <property type="match status" value="1"/>
</dbReference>
<dbReference type="SUPFAM" id="SSF81296">
    <property type="entry name" value="E set domains"/>
    <property type="match status" value="3"/>
</dbReference>
<dbReference type="Gene3D" id="3.20.20.80">
    <property type="entry name" value="Glycosidases"/>
    <property type="match status" value="1"/>
</dbReference>
<dbReference type="Proteomes" id="UP000179113">
    <property type="component" value="Unassembled WGS sequence"/>
</dbReference>
<feature type="compositionally biased region" description="Pro residues" evidence="1">
    <location>
        <begin position="1763"/>
        <end position="1775"/>
    </location>
</feature>
<dbReference type="InterPro" id="IPR032260">
    <property type="entry name" value="DUF5060"/>
</dbReference>
<dbReference type="InterPro" id="IPR002909">
    <property type="entry name" value="IPT_dom"/>
</dbReference>
<evidence type="ECO:0000259" key="2">
    <source>
        <dbReference type="Pfam" id="PF01833"/>
    </source>
</evidence>
<protein>
    <submittedName>
        <fullName evidence="4">Uncharacterized protein</fullName>
    </submittedName>
</protein>
<feature type="region of interest" description="Disordered" evidence="1">
    <location>
        <begin position="1759"/>
        <end position="1802"/>
    </location>
</feature>
<dbReference type="EMBL" id="MEWA01000009">
    <property type="protein sequence ID" value="OGC70232.1"/>
    <property type="molecule type" value="Genomic_DNA"/>
</dbReference>
<feature type="compositionally biased region" description="Basic residues" evidence="1">
    <location>
        <begin position="1889"/>
        <end position="1907"/>
    </location>
</feature>
<name>A0A1F4WLD8_UNCKA</name>
<accession>A0A1F4WLD8</accession>
<evidence type="ECO:0000259" key="3">
    <source>
        <dbReference type="Pfam" id="PF16586"/>
    </source>
</evidence>
<comment type="caution">
    <text evidence="4">The sequence shown here is derived from an EMBL/GenBank/DDBJ whole genome shotgun (WGS) entry which is preliminary data.</text>
</comment>
<feature type="domain" description="IPT/TIG" evidence="2">
    <location>
        <begin position="1672"/>
        <end position="1760"/>
    </location>
</feature>
<proteinExistence type="predicted"/>
<dbReference type="InterPro" id="IPR013783">
    <property type="entry name" value="Ig-like_fold"/>
</dbReference>